<dbReference type="Proteomes" id="UP000824106">
    <property type="component" value="Unassembled WGS sequence"/>
</dbReference>
<evidence type="ECO:0000256" key="2">
    <source>
        <dbReference type="SAM" id="SignalP"/>
    </source>
</evidence>
<protein>
    <recommendedName>
        <fullName evidence="5">YhgE/Pip domain-containing protein</fullName>
    </recommendedName>
</protein>
<comment type="caution">
    <text evidence="3">The sequence shown here is derived from an EMBL/GenBank/DDBJ whole genome shotgun (WGS) entry which is preliminary data.</text>
</comment>
<feature type="region of interest" description="Disordered" evidence="1">
    <location>
        <begin position="659"/>
        <end position="702"/>
    </location>
</feature>
<reference evidence="3" key="1">
    <citation type="journal article" date="2021" name="PeerJ">
        <title>Extensive microbial diversity within the chicken gut microbiome revealed by metagenomics and culture.</title>
        <authorList>
            <person name="Gilroy R."/>
            <person name="Ravi A."/>
            <person name="Getino M."/>
            <person name="Pursley I."/>
            <person name="Horton D.L."/>
            <person name="Alikhan N.F."/>
            <person name="Baker D."/>
            <person name="Gharbi K."/>
            <person name="Hall N."/>
            <person name="Watson M."/>
            <person name="Adriaenssens E.M."/>
            <person name="Foster-Nyarko E."/>
            <person name="Jarju S."/>
            <person name="Secka A."/>
            <person name="Antonio M."/>
            <person name="Oren A."/>
            <person name="Chaudhuri R.R."/>
            <person name="La Ragione R."/>
            <person name="Hildebrand F."/>
            <person name="Pallen M.J."/>
        </authorList>
    </citation>
    <scope>NUCLEOTIDE SEQUENCE</scope>
    <source>
        <strain evidence="3">CHK169-4300</strain>
    </source>
</reference>
<evidence type="ECO:0000313" key="4">
    <source>
        <dbReference type="Proteomes" id="UP000824106"/>
    </source>
</evidence>
<gene>
    <name evidence="3" type="ORF">H9808_08325</name>
</gene>
<feature type="signal peptide" evidence="2">
    <location>
        <begin position="1"/>
        <end position="20"/>
    </location>
</feature>
<feature type="compositionally biased region" description="Acidic residues" evidence="1">
    <location>
        <begin position="683"/>
        <end position="698"/>
    </location>
</feature>
<dbReference type="SUPFAM" id="SSF58104">
    <property type="entry name" value="Methyl-accepting chemotaxis protein (MCP) signaling domain"/>
    <property type="match status" value="2"/>
</dbReference>
<feature type="chain" id="PRO_5039477240" description="YhgE/Pip domain-containing protein" evidence="2">
    <location>
        <begin position="21"/>
        <end position="714"/>
    </location>
</feature>
<sequence length="714" mass="77740">YKWLSTAMVIHLMMPTSVLAAEKVSKEETVYVELDSLGHTVDKTSSIWLHSEAPLNEVKDKSTLKDVVNVKGDEEPTIKNDELNWKTEEKELYYQGNPTEDLPLNIKIQYFLNDKEVVPEDIVGKSGKLKMKITIENTDVRTITLENGEKRNVYTPYLVGTTVNLANDKFENIELNTGRLVSDASHQVAGFVSLPGLKESLNLDDDLIDLPDHLELTADVKDFEVPSLAIVAKSELPEMEDLELSEDLDSLVDGIDQMMDAGQELTNGTGDLATGQVELDNGINQLDQGIQQIKEGTSPLSQGTLKLNEGMNSAYSASTEISNGAQTLADNSEKLSDAYVQLADGTIQFSQKALELSQGVNQFGEKVKTIPGAAKQLNQGMSEVVTNMESIYKGQVALTNGLNETKSGITQIKNGKVEEAQAIESLKENTNTLESLASQLEDGKTKEQLQAAIAAQKQGLEGISGSSQQLIKSLEQVESGMNNAAASSEQLAQGSKEINQGQVKIADGLSELQKGTEEIPAATKQFEQASEQMNQASGQIKEKSLEAKKAAGQFTSGSKKLAKGSNQLSDGLSELQSGSNQLNQGLGELAQGANELADGSHQLKDGSSQLVEGTNKLNDGMNEFYEEGIEKIHSKVDNSDLDIDGMLEVKDELVELSKENDSFSGKSEDMDGDLKYVMKSENVTEDEEDEETETEEDTDQNKGFINWLKSLFNK</sequence>
<evidence type="ECO:0008006" key="5">
    <source>
        <dbReference type="Google" id="ProtNLM"/>
    </source>
</evidence>
<feature type="non-terminal residue" evidence="3">
    <location>
        <position position="1"/>
    </location>
</feature>
<dbReference type="EMBL" id="DXAZ01000138">
    <property type="protein sequence ID" value="HIZ71749.1"/>
    <property type="molecule type" value="Genomic_DNA"/>
</dbReference>
<dbReference type="PANTHER" id="PTHR32089">
    <property type="entry name" value="METHYL-ACCEPTING CHEMOTAXIS PROTEIN MCPB"/>
    <property type="match status" value="1"/>
</dbReference>
<evidence type="ECO:0000313" key="3">
    <source>
        <dbReference type="EMBL" id="HIZ71749.1"/>
    </source>
</evidence>
<dbReference type="Gene3D" id="1.10.287.950">
    <property type="entry name" value="Methyl-accepting chemotaxis protein"/>
    <property type="match status" value="2"/>
</dbReference>
<dbReference type="NCBIfam" id="TIGR03057">
    <property type="entry name" value="xxxLxxG_by_4"/>
    <property type="match status" value="5"/>
</dbReference>
<dbReference type="PANTHER" id="PTHR32089:SF112">
    <property type="entry name" value="LYSOZYME-LIKE PROTEIN-RELATED"/>
    <property type="match status" value="1"/>
</dbReference>
<organism evidence="3 4">
    <name type="scientific">Candidatus Atopostipes pullistercoris</name>
    <dbReference type="NCBI Taxonomy" id="2838467"/>
    <lineage>
        <taxon>Bacteria</taxon>
        <taxon>Bacillati</taxon>
        <taxon>Bacillota</taxon>
        <taxon>Bacilli</taxon>
        <taxon>Lactobacillales</taxon>
        <taxon>Carnobacteriaceae</taxon>
        <taxon>Atopostipes</taxon>
    </lineage>
</organism>
<name>A0A9D2G295_9LACT</name>
<dbReference type="InterPro" id="IPR023908">
    <property type="entry name" value="xxxLxxG_rpt"/>
</dbReference>
<feature type="compositionally biased region" description="Basic and acidic residues" evidence="1">
    <location>
        <begin position="659"/>
        <end position="678"/>
    </location>
</feature>
<proteinExistence type="predicted"/>
<dbReference type="AlphaFoldDB" id="A0A9D2G295"/>
<keyword evidence="2" id="KW-0732">Signal</keyword>
<feature type="region of interest" description="Disordered" evidence="1">
    <location>
        <begin position="553"/>
        <end position="576"/>
    </location>
</feature>
<accession>A0A9D2G295</accession>
<evidence type="ECO:0000256" key="1">
    <source>
        <dbReference type="SAM" id="MobiDB-lite"/>
    </source>
</evidence>
<reference evidence="3" key="2">
    <citation type="submission" date="2021-04" db="EMBL/GenBank/DDBJ databases">
        <authorList>
            <person name="Gilroy R."/>
        </authorList>
    </citation>
    <scope>NUCLEOTIDE SEQUENCE</scope>
    <source>
        <strain evidence="3">CHK169-4300</strain>
    </source>
</reference>